<keyword evidence="6 11" id="KW-0547">Nucleotide-binding</keyword>
<dbReference type="GO" id="GO:0006235">
    <property type="term" value="P:dTTP biosynthetic process"/>
    <property type="evidence" value="ECO:0007669"/>
    <property type="project" value="UniProtKB-UniRule"/>
</dbReference>
<evidence type="ECO:0000256" key="10">
    <source>
        <dbReference type="ARBA" id="ARBA00057735"/>
    </source>
</evidence>
<dbReference type="InterPro" id="IPR027417">
    <property type="entry name" value="P-loop_NTPase"/>
</dbReference>
<evidence type="ECO:0000313" key="14">
    <source>
        <dbReference type="EMBL" id="QIN78277.1"/>
    </source>
</evidence>
<evidence type="ECO:0000256" key="8">
    <source>
        <dbReference type="ARBA" id="ARBA00022840"/>
    </source>
</evidence>
<keyword evidence="7 11" id="KW-0418">Kinase</keyword>
<comment type="similarity">
    <text evidence="1 11">Belongs to the thymidylate kinase family.</text>
</comment>
<dbReference type="Proteomes" id="UP000502706">
    <property type="component" value="Chromosome"/>
</dbReference>
<dbReference type="HAMAP" id="MF_00165">
    <property type="entry name" value="Thymidylate_kinase"/>
    <property type="match status" value="1"/>
</dbReference>
<dbReference type="EMBL" id="CP045121">
    <property type="protein sequence ID" value="QIN78277.1"/>
    <property type="molecule type" value="Genomic_DNA"/>
</dbReference>
<feature type="domain" description="Thymidylate kinase-like" evidence="13">
    <location>
        <begin position="119"/>
        <end position="303"/>
    </location>
</feature>
<dbReference type="InterPro" id="IPR018095">
    <property type="entry name" value="Thymidylate_kin_CS"/>
</dbReference>
<feature type="compositionally biased region" description="Basic and acidic residues" evidence="12">
    <location>
        <begin position="62"/>
        <end position="76"/>
    </location>
</feature>
<dbReference type="PANTHER" id="PTHR10344">
    <property type="entry name" value="THYMIDYLATE KINASE"/>
    <property type="match status" value="1"/>
</dbReference>
<dbReference type="FunFam" id="3.40.50.300:FF:000225">
    <property type="entry name" value="Thymidylate kinase"/>
    <property type="match status" value="1"/>
</dbReference>
<accession>A0A6G8PVT3</accession>
<dbReference type="GO" id="GO:0005524">
    <property type="term" value="F:ATP binding"/>
    <property type="evidence" value="ECO:0007669"/>
    <property type="project" value="UniProtKB-UniRule"/>
</dbReference>
<proteinExistence type="inferred from homology"/>
<dbReference type="InterPro" id="IPR018094">
    <property type="entry name" value="Thymidylate_kinase"/>
</dbReference>
<dbReference type="GO" id="GO:0006227">
    <property type="term" value="P:dUDP biosynthetic process"/>
    <property type="evidence" value="ECO:0007669"/>
    <property type="project" value="TreeGrafter"/>
</dbReference>
<keyword evidence="15" id="KW-1185">Reference proteome</keyword>
<dbReference type="PROSITE" id="PS01331">
    <property type="entry name" value="THYMIDYLATE_KINASE"/>
    <property type="match status" value="1"/>
</dbReference>
<dbReference type="GO" id="GO:0004798">
    <property type="term" value="F:dTMP kinase activity"/>
    <property type="evidence" value="ECO:0007669"/>
    <property type="project" value="UniProtKB-UniRule"/>
</dbReference>
<evidence type="ECO:0000256" key="12">
    <source>
        <dbReference type="SAM" id="MobiDB-lite"/>
    </source>
</evidence>
<evidence type="ECO:0000259" key="13">
    <source>
        <dbReference type="Pfam" id="PF02223"/>
    </source>
</evidence>
<dbReference type="PANTHER" id="PTHR10344:SF4">
    <property type="entry name" value="UMP-CMP KINASE 2, MITOCHONDRIAL"/>
    <property type="match status" value="1"/>
</dbReference>
<evidence type="ECO:0000256" key="1">
    <source>
        <dbReference type="ARBA" id="ARBA00009776"/>
    </source>
</evidence>
<keyword evidence="8 11" id="KW-0067">ATP-binding</keyword>
<feature type="compositionally biased region" description="Low complexity" evidence="12">
    <location>
        <begin position="36"/>
        <end position="47"/>
    </location>
</feature>
<evidence type="ECO:0000256" key="9">
    <source>
        <dbReference type="ARBA" id="ARBA00048743"/>
    </source>
</evidence>
<feature type="compositionally biased region" description="Basic and acidic residues" evidence="12">
    <location>
        <begin position="1"/>
        <end position="19"/>
    </location>
</feature>
<keyword evidence="4 11" id="KW-0808">Transferase</keyword>
<dbReference type="GO" id="GO:0005829">
    <property type="term" value="C:cytosol"/>
    <property type="evidence" value="ECO:0007669"/>
    <property type="project" value="TreeGrafter"/>
</dbReference>
<sequence length="318" mass="34395">MDARGRAGGGERDAGDHGRSLLARELLPPPGGEGPRGALQGRRPLGGRYRGGDRAPQPLGALDRRGAVARGGDARGGRRPRAPKPLQGPRRRRGAPRPEEGRSLKRLVAEPTRGPFVTVEGLDFSGKSTLVSRLKDELAGLDPPVYFTREPGGAAAAERVRALLLDPELEMAAWTEAYLYAAARAELVTREILPRLGRGETVVCERFLDSSVAYQGYGRGLGAREVRDLNSWAVGTVVPDMTFYLRLDGEERARRARGSEAPLDRIERVGDEFMGRVEVGFEEISRAEPGRVRVLDASLPPAELAGTVRDEILGLRAG</sequence>
<dbReference type="GO" id="GO:0006233">
    <property type="term" value="P:dTDP biosynthetic process"/>
    <property type="evidence" value="ECO:0007669"/>
    <property type="project" value="InterPro"/>
</dbReference>
<dbReference type="KEGG" id="rmar:GBA65_06860"/>
<name>A0A6G8PVT3_9ACTN</name>
<reference evidence="14 15" key="1">
    <citation type="submission" date="2019-10" db="EMBL/GenBank/DDBJ databases">
        <title>Rubrobacter sp nov SCSIO 52915 isolated from a deep-sea sediment in the South China Sea.</title>
        <authorList>
            <person name="Chen R.W."/>
        </authorList>
    </citation>
    <scope>NUCLEOTIDE SEQUENCE [LARGE SCALE GENOMIC DNA]</scope>
    <source>
        <strain evidence="14 15">SCSIO 52915</strain>
    </source>
</reference>
<dbReference type="NCBIfam" id="TIGR00041">
    <property type="entry name" value="DTMP_kinase"/>
    <property type="match status" value="1"/>
</dbReference>
<feature type="region of interest" description="Disordered" evidence="12">
    <location>
        <begin position="1"/>
        <end position="107"/>
    </location>
</feature>
<gene>
    <name evidence="11 14" type="primary">tmk</name>
    <name evidence="14" type="ORF">GBA65_06860</name>
</gene>
<keyword evidence="5 11" id="KW-0545">Nucleotide biosynthesis</keyword>
<dbReference type="InterPro" id="IPR039430">
    <property type="entry name" value="Thymidylate_kin-like_dom"/>
</dbReference>
<comment type="caution">
    <text evidence="11">Lacks conserved residue(s) required for the propagation of feature annotation.</text>
</comment>
<dbReference type="AlphaFoldDB" id="A0A6G8PVT3"/>
<evidence type="ECO:0000256" key="3">
    <source>
        <dbReference type="ARBA" id="ARBA00017144"/>
    </source>
</evidence>
<comment type="catalytic activity">
    <reaction evidence="9 11">
        <text>dTMP + ATP = dTDP + ADP</text>
        <dbReference type="Rhea" id="RHEA:13517"/>
        <dbReference type="ChEBI" id="CHEBI:30616"/>
        <dbReference type="ChEBI" id="CHEBI:58369"/>
        <dbReference type="ChEBI" id="CHEBI:63528"/>
        <dbReference type="ChEBI" id="CHEBI:456216"/>
        <dbReference type="EC" id="2.7.4.9"/>
    </reaction>
</comment>
<dbReference type="Gene3D" id="3.40.50.300">
    <property type="entry name" value="P-loop containing nucleotide triphosphate hydrolases"/>
    <property type="match status" value="1"/>
</dbReference>
<evidence type="ECO:0000256" key="4">
    <source>
        <dbReference type="ARBA" id="ARBA00022679"/>
    </source>
</evidence>
<evidence type="ECO:0000256" key="7">
    <source>
        <dbReference type="ARBA" id="ARBA00022777"/>
    </source>
</evidence>
<organism evidence="14 15">
    <name type="scientific">Rubrobacter marinus</name>
    <dbReference type="NCBI Taxonomy" id="2653852"/>
    <lineage>
        <taxon>Bacteria</taxon>
        <taxon>Bacillati</taxon>
        <taxon>Actinomycetota</taxon>
        <taxon>Rubrobacteria</taxon>
        <taxon>Rubrobacterales</taxon>
        <taxon>Rubrobacteraceae</taxon>
        <taxon>Rubrobacter</taxon>
    </lineage>
</organism>
<evidence type="ECO:0000256" key="6">
    <source>
        <dbReference type="ARBA" id="ARBA00022741"/>
    </source>
</evidence>
<dbReference type="SUPFAM" id="SSF52540">
    <property type="entry name" value="P-loop containing nucleoside triphosphate hydrolases"/>
    <property type="match status" value="1"/>
</dbReference>
<evidence type="ECO:0000256" key="5">
    <source>
        <dbReference type="ARBA" id="ARBA00022727"/>
    </source>
</evidence>
<evidence type="ECO:0000256" key="11">
    <source>
        <dbReference type="HAMAP-Rule" id="MF_00165"/>
    </source>
</evidence>
<protein>
    <recommendedName>
        <fullName evidence="3 11">Thymidylate kinase</fullName>
        <ecNumber evidence="2 11">2.7.4.9</ecNumber>
    </recommendedName>
    <alternativeName>
        <fullName evidence="11">dTMP kinase</fullName>
    </alternativeName>
</protein>
<dbReference type="CDD" id="cd01672">
    <property type="entry name" value="TMPK"/>
    <property type="match status" value="1"/>
</dbReference>
<evidence type="ECO:0000313" key="15">
    <source>
        <dbReference type="Proteomes" id="UP000502706"/>
    </source>
</evidence>
<dbReference type="EC" id="2.7.4.9" evidence="2 11"/>
<comment type="function">
    <text evidence="10 11">Phosphorylation of dTMP to form dTDP in both de novo and salvage pathways of dTTP synthesis.</text>
</comment>
<dbReference type="Pfam" id="PF02223">
    <property type="entry name" value="Thymidylate_kin"/>
    <property type="match status" value="1"/>
</dbReference>
<evidence type="ECO:0000256" key="2">
    <source>
        <dbReference type="ARBA" id="ARBA00012980"/>
    </source>
</evidence>